<dbReference type="EMBL" id="JAAMPC010000003">
    <property type="protein sequence ID" value="KAG2320894.1"/>
    <property type="molecule type" value="Genomic_DNA"/>
</dbReference>
<proteinExistence type="predicted"/>
<evidence type="ECO:0000313" key="2">
    <source>
        <dbReference type="Proteomes" id="UP000886595"/>
    </source>
</evidence>
<reference evidence="1 2" key="1">
    <citation type="submission" date="2020-02" db="EMBL/GenBank/DDBJ databases">
        <authorList>
            <person name="Ma Q."/>
            <person name="Huang Y."/>
            <person name="Song X."/>
            <person name="Pei D."/>
        </authorList>
    </citation>
    <scope>NUCLEOTIDE SEQUENCE [LARGE SCALE GENOMIC DNA]</scope>
    <source>
        <strain evidence="1">Sxm20200214</strain>
        <tissue evidence="1">Leaf</tissue>
    </source>
</reference>
<organism evidence="1 2">
    <name type="scientific">Brassica carinata</name>
    <name type="common">Ethiopian mustard</name>
    <name type="synonym">Abyssinian cabbage</name>
    <dbReference type="NCBI Taxonomy" id="52824"/>
    <lineage>
        <taxon>Eukaryota</taxon>
        <taxon>Viridiplantae</taxon>
        <taxon>Streptophyta</taxon>
        <taxon>Embryophyta</taxon>
        <taxon>Tracheophyta</taxon>
        <taxon>Spermatophyta</taxon>
        <taxon>Magnoliopsida</taxon>
        <taxon>eudicotyledons</taxon>
        <taxon>Gunneridae</taxon>
        <taxon>Pentapetalae</taxon>
        <taxon>rosids</taxon>
        <taxon>malvids</taxon>
        <taxon>Brassicales</taxon>
        <taxon>Brassicaceae</taxon>
        <taxon>Brassiceae</taxon>
        <taxon>Brassica</taxon>
    </lineage>
</organism>
<keyword evidence="2" id="KW-1185">Reference proteome</keyword>
<accession>A0A8X7VZI4</accession>
<dbReference type="Proteomes" id="UP000886595">
    <property type="component" value="Unassembled WGS sequence"/>
</dbReference>
<dbReference type="AlphaFoldDB" id="A0A8X7VZI4"/>
<name>A0A8X7VZI4_BRACI</name>
<protein>
    <submittedName>
        <fullName evidence="1">Uncharacterized protein</fullName>
    </submittedName>
</protein>
<evidence type="ECO:0000313" key="1">
    <source>
        <dbReference type="EMBL" id="KAG2320894.1"/>
    </source>
</evidence>
<comment type="caution">
    <text evidence="1">The sequence shown here is derived from an EMBL/GenBank/DDBJ whole genome shotgun (WGS) entry which is preliminary data.</text>
</comment>
<gene>
    <name evidence="1" type="ORF">Bca52824_014107</name>
</gene>
<sequence length="91" mass="10482">MGRPRLCLRINQSTRKGLENQFLFHNNSSKGLENLQLSAQGKYDKGTHICCLSLLCNGNLKHGKQFLDTLEWERTLTTSKSCWRKIKKSTQ</sequence>